<dbReference type="STRING" id="45607.A0A2T0FMG9"/>
<protein>
    <submittedName>
        <fullName evidence="6">Putative proline--tRNA ligase, mitochondrial</fullName>
    </submittedName>
</protein>
<organism evidence="6 7">
    <name type="scientific">Wickerhamiella sorbophila</name>
    <dbReference type="NCBI Taxonomy" id="45607"/>
    <lineage>
        <taxon>Eukaryota</taxon>
        <taxon>Fungi</taxon>
        <taxon>Dikarya</taxon>
        <taxon>Ascomycota</taxon>
        <taxon>Saccharomycotina</taxon>
        <taxon>Dipodascomycetes</taxon>
        <taxon>Dipodascales</taxon>
        <taxon>Trichomonascaceae</taxon>
        <taxon>Wickerhamiella</taxon>
    </lineage>
</organism>
<evidence type="ECO:0000256" key="2">
    <source>
        <dbReference type="ARBA" id="ARBA00022741"/>
    </source>
</evidence>
<dbReference type="Gene3D" id="3.30.930.10">
    <property type="entry name" value="Bira Bifunctional Protein, Domain 2"/>
    <property type="match status" value="1"/>
</dbReference>
<proteinExistence type="predicted"/>
<evidence type="ECO:0000256" key="1">
    <source>
        <dbReference type="ARBA" id="ARBA00022598"/>
    </source>
</evidence>
<keyword evidence="7" id="KW-1185">Reference proteome</keyword>
<dbReference type="Proteomes" id="UP000238350">
    <property type="component" value="Unassembled WGS sequence"/>
</dbReference>
<dbReference type="GO" id="GO:0006433">
    <property type="term" value="P:prolyl-tRNA aminoacylation"/>
    <property type="evidence" value="ECO:0007669"/>
    <property type="project" value="TreeGrafter"/>
</dbReference>
<dbReference type="InterPro" id="IPR036621">
    <property type="entry name" value="Anticodon-bd_dom_sf"/>
</dbReference>
<dbReference type="PROSITE" id="PS50862">
    <property type="entry name" value="AA_TRNA_LIGASE_II"/>
    <property type="match status" value="1"/>
</dbReference>
<dbReference type="RefSeq" id="XP_024666112.1">
    <property type="nucleotide sequence ID" value="XM_024810344.1"/>
</dbReference>
<keyword evidence="3" id="KW-0067">ATP-binding</keyword>
<gene>
    <name evidence="6" type="ORF">B9G98_03787</name>
</gene>
<evidence type="ECO:0000256" key="4">
    <source>
        <dbReference type="ARBA" id="ARBA00023146"/>
    </source>
</evidence>
<dbReference type="EMBL" id="NDIQ01000022">
    <property type="protein sequence ID" value="PRT56167.1"/>
    <property type="molecule type" value="Genomic_DNA"/>
</dbReference>
<dbReference type="GO" id="GO:0004827">
    <property type="term" value="F:proline-tRNA ligase activity"/>
    <property type="evidence" value="ECO:0007669"/>
    <property type="project" value="TreeGrafter"/>
</dbReference>
<comment type="caution">
    <text evidence="6">The sequence shown here is derived from an EMBL/GenBank/DDBJ whole genome shotgun (WGS) entry which is preliminary data.</text>
</comment>
<evidence type="ECO:0000313" key="7">
    <source>
        <dbReference type="Proteomes" id="UP000238350"/>
    </source>
</evidence>
<accession>A0A2T0FMG9</accession>
<dbReference type="InterPro" id="IPR002314">
    <property type="entry name" value="aa-tRNA-synt_IIb"/>
</dbReference>
<dbReference type="AlphaFoldDB" id="A0A2T0FMG9"/>
<dbReference type="GeneID" id="36517535"/>
<keyword evidence="4" id="KW-0030">Aminoacyl-tRNA synthetase</keyword>
<dbReference type="InterPro" id="IPR050062">
    <property type="entry name" value="Pro-tRNA_synthetase"/>
</dbReference>
<keyword evidence="1 6" id="KW-0436">Ligase</keyword>
<dbReference type="InterPro" id="IPR006195">
    <property type="entry name" value="aa-tRNA-synth_II"/>
</dbReference>
<dbReference type="GO" id="GO:0005524">
    <property type="term" value="F:ATP binding"/>
    <property type="evidence" value="ECO:0007669"/>
    <property type="project" value="UniProtKB-KW"/>
</dbReference>
<sequence length="408" mass="45120">MAWSKSLAKLFSPLGRVAKDTSTAELLSTHGFVSQAGSGIYDLLPLGLKIQHNIEGIVRRHLNACGSNELALGSQVNPAIWRRSGRLEDPPSPELQFTENRKHLLNPTGEEQITTLVGNVSYRQLPLSFYQITRKYRNELRPRGGLLRTREFLMQDLYTFDETREGAYTAYANVQEAYHGIFKEIGVPYVVVEAENGTMGGDLSHEFHFLAEQGEDHILHCKSCGNNDQVEKVGVLDSCRKCGGELSTVNGIEVGHTFYLGTRYSQPLQASVTHSDGTSSPLEMGCYGIGVSRLISAIAEVSRDEHGLCWPRSVAAAQVCVVSKDLSLAAELSDQLARAGIDSVYDDRTPQLGYALRVAREMGWPYVLVAGRNYEKTGELELQDRQTGEVVKTTRESFIDLLVHKVLS</sequence>
<keyword evidence="2" id="KW-0547">Nucleotide-binding</keyword>
<dbReference type="InterPro" id="IPR004154">
    <property type="entry name" value="Anticodon-bd"/>
</dbReference>
<evidence type="ECO:0000313" key="6">
    <source>
        <dbReference type="EMBL" id="PRT56167.1"/>
    </source>
</evidence>
<name>A0A2T0FMG9_9ASCO</name>
<dbReference type="Pfam" id="PF03129">
    <property type="entry name" value="HGTP_anticodon"/>
    <property type="match status" value="1"/>
</dbReference>
<dbReference type="PANTHER" id="PTHR42753:SF2">
    <property type="entry name" value="PROLINE--TRNA LIGASE"/>
    <property type="match status" value="1"/>
</dbReference>
<dbReference type="GO" id="GO:0005739">
    <property type="term" value="C:mitochondrion"/>
    <property type="evidence" value="ECO:0007669"/>
    <property type="project" value="TreeGrafter"/>
</dbReference>
<dbReference type="InterPro" id="IPR045864">
    <property type="entry name" value="aa-tRNA-synth_II/BPL/LPL"/>
</dbReference>
<dbReference type="PANTHER" id="PTHR42753">
    <property type="entry name" value="MITOCHONDRIAL RIBOSOME PROTEIN L39/PROLYL-TRNA LIGASE FAMILY MEMBER"/>
    <property type="match status" value="1"/>
</dbReference>
<reference evidence="6 7" key="1">
    <citation type="submission" date="2017-04" db="EMBL/GenBank/DDBJ databases">
        <title>Genome sequencing of [Candida] sorbophila.</title>
        <authorList>
            <person name="Ahn J.O."/>
        </authorList>
    </citation>
    <scope>NUCLEOTIDE SEQUENCE [LARGE SCALE GENOMIC DNA]</scope>
    <source>
        <strain evidence="6 7">DS02</strain>
    </source>
</reference>
<dbReference type="Pfam" id="PF00587">
    <property type="entry name" value="tRNA-synt_2b"/>
    <property type="match status" value="1"/>
</dbReference>
<dbReference type="SUPFAM" id="SSF52954">
    <property type="entry name" value="Class II aaRS ABD-related"/>
    <property type="match status" value="1"/>
</dbReference>
<dbReference type="SUPFAM" id="SSF55681">
    <property type="entry name" value="Class II aaRS and biotin synthetases"/>
    <property type="match status" value="1"/>
</dbReference>
<evidence type="ECO:0000259" key="5">
    <source>
        <dbReference type="PROSITE" id="PS50862"/>
    </source>
</evidence>
<feature type="domain" description="Aminoacyl-transfer RNA synthetases class-II family profile" evidence="5">
    <location>
        <begin position="35"/>
        <end position="311"/>
    </location>
</feature>
<evidence type="ECO:0000256" key="3">
    <source>
        <dbReference type="ARBA" id="ARBA00022840"/>
    </source>
</evidence>
<dbReference type="Gene3D" id="3.40.50.800">
    <property type="entry name" value="Anticodon-binding domain"/>
    <property type="match status" value="1"/>
</dbReference>
<dbReference type="OrthoDB" id="10267474at2759"/>